<comment type="caution">
    <text evidence="2">The sequence shown here is derived from an EMBL/GenBank/DDBJ whole genome shotgun (WGS) entry which is preliminary data.</text>
</comment>
<reference evidence="2 3" key="1">
    <citation type="submission" date="2018-11" db="EMBL/GenBank/DDBJ databases">
        <title>Genome sequencing and assembly of Clostridium tagluense strain A121.</title>
        <authorList>
            <person name="Murakami T."/>
            <person name="Segawa T."/>
            <person name="Shcherbakova V.A."/>
            <person name="Mori H."/>
            <person name="Yoshimura Y."/>
        </authorList>
    </citation>
    <scope>NUCLEOTIDE SEQUENCE [LARGE SCALE GENOMIC DNA]</scope>
    <source>
        <strain evidence="2 3">A121</strain>
    </source>
</reference>
<evidence type="ECO:0000313" key="2">
    <source>
        <dbReference type="EMBL" id="GCD11926.1"/>
    </source>
</evidence>
<dbReference type="OrthoDB" id="1754178at2"/>
<feature type="domain" description="DUF1540" evidence="1">
    <location>
        <begin position="79"/>
        <end position="117"/>
    </location>
</feature>
<proteinExistence type="predicted"/>
<keyword evidence="3" id="KW-1185">Reference proteome</keyword>
<dbReference type="Pfam" id="PF07561">
    <property type="entry name" value="DUF1540"/>
    <property type="match status" value="2"/>
</dbReference>
<dbReference type="RefSeq" id="WP_125004159.1">
    <property type="nucleotide sequence ID" value="NZ_BHYK01000023.1"/>
</dbReference>
<accession>A0A401UQX8</accession>
<protein>
    <recommendedName>
        <fullName evidence="1">DUF1540 domain-containing protein</fullName>
    </recommendedName>
</protein>
<feature type="domain" description="DUF1540" evidence="1">
    <location>
        <begin position="6"/>
        <end position="43"/>
    </location>
</feature>
<dbReference type="AlphaFoldDB" id="A0A401UQX8"/>
<dbReference type="EMBL" id="BHYK01000023">
    <property type="protein sequence ID" value="GCD11926.1"/>
    <property type="molecule type" value="Genomic_DNA"/>
</dbReference>
<dbReference type="Proteomes" id="UP000287872">
    <property type="component" value="Unassembled WGS sequence"/>
</dbReference>
<dbReference type="InterPro" id="IPR011437">
    <property type="entry name" value="DUF1540"/>
</dbReference>
<sequence length="119" mass="12975">MNGVLSCSAMNCVNNISAICSARTIHVSGSNAHSSEGTQCENFAEKGLKNSLINVLNMNVVGEFKQAFNGDSIEMSPMIRCEAIYCKHNEKKLCLAGNIIMYGKDALSIEKTECETFEE</sequence>
<evidence type="ECO:0000313" key="3">
    <source>
        <dbReference type="Proteomes" id="UP000287872"/>
    </source>
</evidence>
<organism evidence="2 3">
    <name type="scientific">Clostridium tagluense</name>
    <dbReference type="NCBI Taxonomy" id="360422"/>
    <lineage>
        <taxon>Bacteria</taxon>
        <taxon>Bacillati</taxon>
        <taxon>Bacillota</taxon>
        <taxon>Clostridia</taxon>
        <taxon>Eubacteriales</taxon>
        <taxon>Clostridiaceae</taxon>
        <taxon>Clostridium</taxon>
    </lineage>
</organism>
<gene>
    <name evidence="2" type="ORF">Ctaglu_35490</name>
</gene>
<evidence type="ECO:0000259" key="1">
    <source>
        <dbReference type="Pfam" id="PF07561"/>
    </source>
</evidence>
<name>A0A401UQX8_9CLOT</name>